<evidence type="ECO:0000313" key="2">
    <source>
        <dbReference type="EMBL" id="SDJ19103.1"/>
    </source>
</evidence>
<dbReference type="Pfam" id="PF21882">
    <property type="entry name" value="Gp53-like_C"/>
    <property type="match status" value="1"/>
</dbReference>
<dbReference type="AlphaFoldDB" id="A0A7Z7BIH6"/>
<proteinExistence type="predicted"/>
<dbReference type="EMBL" id="FNEW01000001">
    <property type="protein sequence ID" value="SDJ19103.1"/>
    <property type="molecule type" value="Genomic_DNA"/>
</dbReference>
<name>A0A7Z7BIH6_9HYPH</name>
<evidence type="ECO:0000259" key="1">
    <source>
        <dbReference type="Pfam" id="PF21882"/>
    </source>
</evidence>
<dbReference type="InterPro" id="IPR054075">
    <property type="entry name" value="Gp53-like_C"/>
</dbReference>
<organism evidence="2 3">
    <name type="scientific">Agrobacterium fabrum</name>
    <dbReference type="NCBI Taxonomy" id="1176649"/>
    <lineage>
        <taxon>Bacteria</taxon>
        <taxon>Pseudomonadati</taxon>
        <taxon>Pseudomonadota</taxon>
        <taxon>Alphaproteobacteria</taxon>
        <taxon>Hyphomicrobiales</taxon>
        <taxon>Rhizobiaceae</taxon>
        <taxon>Rhizobium/Agrobacterium group</taxon>
        <taxon>Agrobacterium</taxon>
        <taxon>Agrobacterium tumefaciens complex</taxon>
    </lineage>
</organism>
<sequence>MTLRMRVLPRFPAKIFGSTGIKIERPAGSADLQVSLDVSDIIRVPSVADNNKVFFLAWNSDLNTYSIMSFSDTFAAVVDTEGFMLQSVYDPQEIVADAFDRANHTGEQAISTITDLATQLSAITTALGLRLRVDAVQSFDATQRNQGMGNLGFSTFFKTLVDDADASAVLSTLGFSAFAKTIIDDASGAAMFSTMGATYSDTTASVVVKLPNGFILQAGLYTGAGTNPTITFPLAFPTKIIAPFATMLVAAAADTTYSVTIGARDTTSMQLYRRSVSNGGAVASVTEPFFWLALGN</sequence>
<dbReference type="Gene3D" id="2.60.40.3940">
    <property type="match status" value="1"/>
</dbReference>
<protein>
    <recommendedName>
        <fullName evidence="1">Putative tail fiber protein gp53-like C-terminal domain-containing protein</fullName>
    </recommendedName>
</protein>
<reference evidence="2 3" key="1">
    <citation type="submission" date="2016-10" db="EMBL/GenBank/DDBJ databases">
        <authorList>
            <person name="Varghese N."/>
            <person name="Submissions S."/>
        </authorList>
    </citation>
    <scope>NUCLEOTIDE SEQUENCE [LARGE SCALE GENOMIC DNA]</scope>
    <source>
        <strain evidence="2 3">PDC82</strain>
    </source>
</reference>
<accession>A0A7Z7BIH6</accession>
<comment type="caution">
    <text evidence="2">The sequence shown here is derived from an EMBL/GenBank/DDBJ whole genome shotgun (WGS) entry which is preliminary data.</text>
</comment>
<dbReference type="Proteomes" id="UP000198917">
    <property type="component" value="Unassembled WGS sequence"/>
</dbReference>
<feature type="domain" description="Putative tail fiber protein gp53-like C-terminal" evidence="1">
    <location>
        <begin position="209"/>
        <end position="296"/>
    </location>
</feature>
<dbReference type="RefSeq" id="WP_092731608.1">
    <property type="nucleotide sequence ID" value="NZ_FNEW01000001.1"/>
</dbReference>
<evidence type="ECO:0000313" key="3">
    <source>
        <dbReference type="Proteomes" id="UP000198917"/>
    </source>
</evidence>
<gene>
    <name evidence="2" type="ORF">SAMN05428983_0561</name>
</gene>